<keyword evidence="6" id="KW-0158">Chromosome</keyword>
<evidence type="ECO:0000313" key="15">
    <source>
        <dbReference type="Proteomes" id="UP000235388"/>
    </source>
</evidence>
<evidence type="ECO:0000256" key="7">
    <source>
        <dbReference type="ARBA" id="ARBA00022490"/>
    </source>
</evidence>
<comment type="caution">
    <text evidence="14">The sequence shown here is derived from an EMBL/GenBank/DDBJ whole genome shotgun (WGS) entry which is preliminary data.</text>
</comment>
<evidence type="ECO:0000256" key="13">
    <source>
        <dbReference type="SAM" id="Coils"/>
    </source>
</evidence>
<evidence type="ECO:0000256" key="9">
    <source>
        <dbReference type="ARBA" id="ARBA00023212"/>
    </source>
</evidence>
<dbReference type="PANTHER" id="PTHR28262:SF1">
    <property type="entry name" value="DASH COMPLEX SUBUNIT SPC19"/>
    <property type="match status" value="1"/>
</dbReference>
<reference evidence="14 15" key="1">
    <citation type="submission" date="2017-11" db="EMBL/GenBank/DDBJ databases">
        <title>De novo assembly and phasing of dikaryotic genomes from two isolates of Puccinia coronata f. sp. avenae, the causal agent of oat crown rust.</title>
        <authorList>
            <person name="Miller M.E."/>
            <person name="Zhang Y."/>
            <person name="Omidvar V."/>
            <person name="Sperschneider J."/>
            <person name="Schwessinger B."/>
            <person name="Raley C."/>
            <person name="Palmer J.M."/>
            <person name="Garnica D."/>
            <person name="Upadhyaya N."/>
            <person name="Rathjen J."/>
            <person name="Taylor J.M."/>
            <person name="Park R.F."/>
            <person name="Dodds P.N."/>
            <person name="Hirsch C.D."/>
            <person name="Kianian S.F."/>
            <person name="Figueroa M."/>
        </authorList>
    </citation>
    <scope>NUCLEOTIDE SEQUENCE [LARGE SCALE GENOMIC DNA]</scope>
    <source>
        <strain evidence="14">12NC29</strain>
    </source>
</reference>
<dbReference type="GO" id="GO:0008608">
    <property type="term" value="P:attachment of spindle microtubules to kinetochore"/>
    <property type="evidence" value="ECO:0007669"/>
    <property type="project" value="InterPro"/>
</dbReference>
<evidence type="ECO:0000313" key="14">
    <source>
        <dbReference type="EMBL" id="PLW58723.1"/>
    </source>
</evidence>
<name>A0A2N5W907_9BASI</name>
<dbReference type="GO" id="GO:0042729">
    <property type="term" value="C:DASH complex"/>
    <property type="evidence" value="ECO:0007669"/>
    <property type="project" value="InterPro"/>
</dbReference>
<evidence type="ECO:0000256" key="6">
    <source>
        <dbReference type="ARBA" id="ARBA00022454"/>
    </source>
</evidence>
<keyword evidence="11" id="KW-0137">Centromere</keyword>
<dbReference type="Proteomes" id="UP000235388">
    <property type="component" value="Unassembled WGS sequence"/>
</dbReference>
<dbReference type="AlphaFoldDB" id="A0A2N5W907"/>
<sequence length="184" mass="21406">MSTTTHQALVFPDIISSLRKSGRSLEKCNSNLSLCNQTLDLHTREVPRINHALKNSQFFEVVSVSEIRAAQYQLTSELEPQIKQLVKQTENGLVKLQKREQMLRTNVCVCVCISKRKNLLYKEEILDELVEEEEDEDEGIDSKMESITTQKLKEQEHLLQQLRSKKNSLMKELDRLDQQLSKKY</sequence>
<comment type="similarity">
    <text evidence="4">Belongs to the DASH complex SPC19 family.</text>
</comment>
<proteinExistence type="inferred from homology"/>
<dbReference type="EMBL" id="PGCJ01000001">
    <property type="protein sequence ID" value="PLW58723.1"/>
    <property type="molecule type" value="Genomic_DNA"/>
</dbReference>
<gene>
    <name evidence="14" type="ORF">PCANC_00288</name>
</gene>
<evidence type="ECO:0000256" key="3">
    <source>
        <dbReference type="ARBA" id="ARBA00004629"/>
    </source>
</evidence>
<evidence type="ECO:0000256" key="4">
    <source>
        <dbReference type="ARBA" id="ARBA00008952"/>
    </source>
</evidence>
<accession>A0A2N5W907</accession>
<dbReference type="OrthoDB" id="3361333at2759"/>
<keyword evidence="8" id="KW-0995">Kinetochore</keyword>
<evidence type="ECO:0000256" key="12">
    <source>
        <dbReference type="ARBA" id="ARBA00032583"/>
    </source>
</evidence>
<keyword evidence="9" id="KW-0206">Cytoskeleton</keyword>
<evidence type="ECO:0000256" key="11">
    <source>
        <dbReference type="ARBA" id="ARBA00023328"/>
    </source>
</evidence>
<dbReference type="GO" id="GO:0005876">
    <property type="term" value="C:spindle microtubule"/>
    <property type="evidence" value="ECO:0007669"/>
    <property type="project" value="InterPro"/>
</dbReference>
<keyword evidence="7" id="KW-0963">Cytoplasm</keyword>
<keyword evidence="15" id="KW-1185">Reference proteome</keyword>
<evidence type="ECO:0000256" key="5">
    <source>
        <dbReference type="ARBA" id="ARBA00016329"/>
    </source>
</evidence>
<evidence type="ECO:0000256" key="1">
    <source>
        <dbReference type="ARBA" id="ARBA00004123"/>
    </source>
</evidence>
<organism evidence="14 15">
    <name type="scientific">Puccinia coronata f. sp. avenae</name>
    <dbReference type="NCBI Taxonomy" id="200324"/>
    <lineage>
        <taxon>Eukaryota</taxon>
        <taxon>Fungi</taxon>
        <taxon>Dikarya</taxon>
        <taxon>Basidiomycota</taxon>
        <taxon>Pucciniomycotina</taxon>
        <taxon>Pucciniomycetes</taxon>
        <taxon>Pucciniales</taxon>
        <taxon>Pucciniaceae</taxon>
        <taxon>Puccinia</taxon>
    </lineage>
</organism>
<protein>
    <recommendedName>
        <fullName evidence="5">DASH complex subunit SPC19</fullName>
    </recommendedName>
    <alternativeName>
        <fullName evidence="12">Outer kinetochore protein SPC19</fullName>
    </alternativeName>
</protein>
<evidence type="ECO:0000256" key="8">
    <source>
        <dbReference type="ARBA" id="ARBA00022838"/>
    </source>
</evidence>
<feature type="coiled-coil region" evidence="13">
    <location>
        <begin position="152"/>
        <end position="179"/>
    </location>
</feature>
<dbReference type="InterPro" id="IPR013251">
    <property type="entry name" value="DASH_Spc19"/>
</dbReference>
<keyword evidence="13" id="KW-0175">Coiled coil</keyword>
<dbReference type="Pfam" id="PF08287">
    <property type="entry name" value="DASH_Spc19"/>
    <property type="match status" value="1"/>
</dbReference>
<dbReference type="PANTHER" id="PTHR28262">
    <property type="entry name" value="DASH COMPLEX SUBUNIT SPC19"/>
    <property type="match status" value="1"/>
</dbReference>
<evidence type="ECO:0000256" key="2">
    <source>
        <dbReference type="ARBA" id="ARBA00004186"/>
    </source>
</evidence>
<dbReference type="STRING" id="200324.A0A2N5W907"/>
<comment type="subcellular location">
    <subcellularLocation>
        <location evidence="3">Chromosome</location>
        <location evidence="3">Centromere</location>
        <location evidence="3">Kinetochore</location>
    </subcellularLocation>
    <subcellularLocation>
        <location evidence="2">Cytoplasm</location>
        <location evidence="2">Cytoskeleton</location>
        <location evidence="2">Spindle</location>
    </subcellularLocation>
    <subcellularLocation>
        <location evidence="1">Nucleus</location>
    </subcellularLocation>
</comment>
<keyword evidence="10" id="KW-0539">Nucleus</keyword>
<evidence type="ECO:0000256" key="10">
    <source>
        <dbReference type="ARBA" id="ARBA00023242"/>
    </source>
</evidence>